<evidence type="ECO:0000313" key="1">
    <source>
        <dbReference type="EMBL" id="MFD1130626.1"/>
    </source>
</evidence>
<sequence length="163" mass="19227">MRTKIEFLKDPKDGKRQVFDLISELRDKAETHSGMHQMVLLIMRGLEFLQHHGYPHAEDFFFTDTLENGDPYTIRLIKTLSKEPLIEFRINYREVGAFRIVFFVHYIKNVQILVMAKAVIKQSTYSKEFNQIVRDTSAIYSKFVQDPEHFININSIEGIEQNE</sequence>
<keyword evidence="2" id="KW-1185">Reference proteome</keyword>
<accession>A0ABW3QES0</accession>
<protein>
    <submittedName>
        <fullName evidence="1">Uncharacterized protein</fullName>
    </submittedName>
</protein>
<evidence type="ECO:0000313" key="2">
    <source>
        <dbReference type="Proteomes" id="UP001597169"/>
    </source>
</evidence>
<organism evidence="1 2">
    <name type="scientific">Paenibacillus provencensis</name>
    <dbReference type="NCBI Taxonomy" id="441151"/>
    <lineage>
        <taxon>Bacteria</taxon>
        <taxon>Bacillati</taxon>
        <taxon>Bacillota</taxon>
        <taxon>Bacilli</taxon>
        <taxon>Bacillales</taxon>
        <taxon>Paenibacillaceae</taxon>
        <taxon>Paenibacillus</taxon>
    </lineage>
</organism>
<comment type="caution">
    <text evidence="1">The sequence shown here is derived from an EMBL/GenBank/DDBJ whole genome shotgun (WGS) entry which is preliminary data.</text>
</comment>
<dbReference type="Proteomes" id="UP001597169">
    <property type="component" value="Unassembled WGS sequence"/>
</dbReference>
<name>A0ABW3QES0_9BACL</name>
<dbReference type="RefSeq" id="WP_379293902.1">
    <property type="nucleotide sequence ID" value="NZ_JBHTKX010000004.1"/>
</dbReference>
<dbReference type="EMBL" id="JBHTKX010000004">
    <property type="protein sequence ID" value="MFD1130626.1"/>
    <property type="molecule type" value="Genomic_DNA"/>
</dbReference>
<proteinExistence type="predicted"/>
<reference evidence="2" key="1">
    <citation type="journal article" date="2019" name="Int. J. Syst. Evol. Microbiol.">
        <title>The Global Catalogue of Microorganisms (GCM) 10K type strain sequencing project: providing services to taxonomists for standard genome sequencing and annotation.</title>
        <authorList>
            <consortium name="The Broad Institute Genomics Platform"/>
            <consortium name="The Broad Institute Genome Sequencing Center for Infectious Disease"/>
            <person name="Wu L."/>
            <person name="Ma J."/>
        </authorList>
    </citation>
    <scope>NUCLEOTIDE SEQUENCE [LARGE SCALE GENOMIC DNA]</scope>
    <source>
        <strain evidence="2">CCUG 53519</strain>
    </source>
</reference>
<gene>
    <name evidence="1" type="ORF">ACFQ3J_21005</name>
</gene>